<accession>A0AAI8VZH6</accession>
<dbReference type="InterPro" id="IPR045702">
    <property type="entry name" value="DUF6060"/>
</dbReference>
<reference evidence="3" key="1">
    <citation type="submission" date="2023-10" db="EMBL/GenBank/DDBJ databases">
        <authorList>
            <person name="Hackl T."/>
        </authorList>
    </citation>
    <scope>NUCLEOTIDE SEQUENCE</scope>
</reference>
<feature type="chain" id="PRO_5042472276" evidence="2">
    <location>
        <begin position="22"/>
        <end position="376"/>
    </location>
</feature>
<keyword evidence="2" id="KW-0732">Signal</keyword>
<protein>
    <submittedName>
        <fullName evidence="3">Uu.00g020510.m01.CDS01</fullName>
    </submittedName>
</protein>
<dbReference type="Proteomes" id="UP001295740">
    <property type="component" value="Unassembled WGS sequence"/>
</dbReference>
<feature type="region of interest" description="Disordered" evidence="1">
    <location>
        <begin position="179"/>
        <end position="251"/>
    </location>
</feature>
<gene>
    <name evidence="3" type="ORF">KHLLAP_LOCUS14400</name>
</gene>
<evidence type="ECO:0000256" key="2">
    <source>
        <dbReference type="SAM" id="SignalP"/>
    </source>
</evidence>
<feature type="compositionally biased region" description="Basic and acidic residues" evidence="1">
    <location>
        <begin position="223"/>
        <end position="244"/>
    </location>
</feature>
<evidence type="ECO:0000313" key="4">
    <source>
        <dbReference type="Proteomes" id="UP001295740"/>
    </source>
</evidence>
<sequence length="376" mass="39672">MFSSTAMTAGLFALTSKLVHALGPFKFCGDNECGSCSVQVTDAGTGYPNCVVYSTQDVFGGQDEFNGSDSGGFAPFMDVPKPDDGCEIIIKSPASTRRAGCGHPIGSYKDGVCAALELDTTFMVQFCCGTGDCQAALPGSQRSVRFDPMYLSARSGGGGGMYLLRQDGTQIEPLEEGYASPATTDKEKREDQPPSSTPSSSDQKLPHAGNKRDDECPSGVQAKRRDLQGSSAVKRECKPDKKSWVADGEDYTRPADSTSIVLADVDGGTGGSTETVSHERSQTWTTSASASLGFADVLSLGVSFTQEYSCEISDTKSYQFSIPAGQVGDVGFTAYLDCQTGTYTCDGDKSDPVEFCAPYKDNDGLIAGIYAVIAHT</sequence>
<feature type="signal peptide" evidence="2">
    <location>
        <begin position="1"/>
        <end position="21"/>
    </location>
</feature>
<dbReference type="Pfam" id="PF19535">
    <property type="entry name" value="DUF6060"/>
    <property type="match status" value="1"/>
</dbReference>
<comment type="caution">
    <text evidence="3">The sequence shown here is derived from an EMBL/GenBank/DDBJ whole genome shotgun (WGS) entry which is preliminary data.</text>
</comment>
<name>A0AAI8VZH6_9PEZI</name>
<keyword evidence="4" id="KW-1185">Reference proteome</keyword>
<dbReference type="AlphaFoldDB" id="A0AAI8VZH6"/>
<dbReference type="EMBL" id="CAUWAG010000020">
    <property type="protein sequence ID" value="CAJ2513932.1"/>
    <property type="molecule type" value="Genomic_DNA"/>
</dbReference>
<evidence type="ECO:0000256" key="1">
    <source>
        <dbReference type="SAM" id="MobiDB-lite"/>
    </source>
</evidence>
<evidence type="ECO:0000313" key="3">
    <source>
        <dbReference type="EMBL" id="CAJ2513932.1"/>
    </source>
</evidence>
<organism evidence="3 4">
    <name type="scientific">Anthostomella pinea</name>
    <dbReference type="NCBI Taxonomy" id="933095"/>
    <lineage>
        <taxon>Eukaryota</taxon>
        <taxon>Fungi</taxon>
        <taxon>Dikarya</taxon>
        <taxon>Ascomycota</taxon>
        <taxon>Pezizomycotina</taxon>
        <taxon>Sordariomycetes</taxon>
        <taxon>Xylariomycetidae</taxon>
        <taxon>Xylariales</taxon>
        <taxon>Xylariaceae</taxon>
        <taxon>Anthostomella</taxon>
    </lineage>
</organism>
<proteinExistence type="predicted"/>